<evidence type="ECO:0000313" key="18">
    <source>
        <dbReference type="EMBL" id="MBB3173846.1"/>
    </source>
</evidence>
<dbReference type="InterPro" id="IPR014016">
    <property type="entry name" value="UvrD-like_ATP-bd"/>
</dbReference>
<dbReference type="Gene3D" id="1.10.486.10">
    <property type="entry name" value="PCRA, domain 4"/>
    <property type="match status" value="1"/>
</dbReference>
<evidence type="ECO:0000256" key="5">
    <source>
        <dbReference type="ARBA" id="ARBA00022806"/>
    </source>
</evidence>
<dbReference type="GO" id="GO:0043138">
    <property type="term" value="F:3'-5' DNA helicase activity"/>
    <property type="evidence" value="ECO:0007669"/>
    <property type="project" value="UniProtKB-EC"/>
</dbReference>
<evidence type="ECO:0000256" key="2">
    <source>
        <dbReference type="ARBA" id="ARBA00022741"/>
    </source>
</evidence>
<dbReference type="GO" id="GO:0005524">
    <property type="term" value="F:ATP binding"/>
    <property type="evidence" value="ECO:0007669"/>
    <property type="project" value="UniProtKB-UniRule"/>
</dbReference>
<evidence type="ECO:0000256" key="15">
    <source>
        <dbReference type="PROSITE-ProRule" id="PRU00560"/>
    </source>
</evidence>
<dbReference type="InterPro" id="IPR027417">
    <property type="entry name" value="P-loop_NTPase"/>
</dbReference>
<dbReference type="InterPro" id="IPR000212">
    <property type="entry name" value="DNA_helicase_UvrD/REP"/>
</dbReference>
<dbReference type="PANTHER" id="PTHR11070:SF2">
    <property type="entry name" value="ATP-DEPENDENT DNA HELICASE SRS2"/>
    <property type="match status" value="1"/>
</dbReference>
<dbReference type="PANTHER" id="PTHR11070">
    <property type="entry name" value="UVRD / RECB / PCRA DNA HELICASE FAMILY MEMBER"/>
    <property type="match status" value="1"/>
</dbReference>
<dbReference type="GO" id="GO:0000725">
    <property type="term" value="P:recombinational repair"/>
    <property type="evidence" value="ECO:0007669"/>
    <property type="project" value="TreeGrafter"/>
</dbReference>
<evidence type="ECO:0000256" key="10">
    <source>
        <dbReference type="ARBA" id="ARBA00023235"/>
    </source>
</evidence>
<dbReference type="AlphaFoldDB" id="A0A839UVM7"/>
<dbReference type="GO" id="GO:0005829">
    <property type="term" value="C:cytosol"/>
    <property type="evidence" value="ECO:0007669"/>
    <property type="project" value="TreeGrafter"/>
</dbReference>
<evidence type="ECO:0000256" key="11">
    <source>
        <dbReference type="ARBA" id="ARBA00034617"/>
    </source>
</evidence>
<feature type="binding site" evidence="15">
    <location>
        <begin position="24"/>
        <end position="31"/>
    </location>
    <ligand>
        <name>ATP</name>
        <dbReference type="ChEBI" id="CHEBI:30616"/>
    </ligand>
</feature>
<keyword evidence="5 15" id="KW-0347">Helicase</keyword>
<keyword evidence="3" id="KW-0227">DNA damage</keyword>
<keyword evidence="4 15" id="KW-0378">Hydrolase</keyword>
<evidence type="ECO:0000256" key="9">
    <source>
        <dbReference type="ARBA" id="ARBA00023204"/>
    </source>
</evidence>
<dbReference type="PROSITE" id="PS51198">
    <property type="entry name" value="UVRD_HELICASE_ATP_BIND"/>
    <property type="match status" value="1"/>
</dbReference>
<dbReference type="EMBL" id="JACHXV010000005">
    <property type="protein sequence ID" value="MBB3173846.1"/>
    <property type="molecule type" value="Genomic_DNA"/>
</dbReference>
<keyword evidence="8" id="KW-0238">DNA-binding</keyword>
<dbReference type="NCBIfam" id="TIGR02784">
    <property type="entry name" value="addA_alphas"/>
    <property type="match status" value="1"/>
</dbReference>
<keyword evidence="1" id="KW-0540">Nuclease</keyword>
<evidence type="ECO:0000256" key="8">
    <source>
        <dbReference type="ARBA" id="ARBA00023125"/>
    </source>
</evidence>
<dbReference type="Gene3D" id="3.90.320.10">
    <property type="match status" value="1"/>
</dbReference>
<feature type="domain" description="UvrD-like helicase ATP-binding" evidence="16">
    <location>
        <begin position="3"/>
        <end position="490"/>
    </location>
</feature>
<evidence type="ECO:0000256" key="12">
    <source>
        <dbReference type="ARBA" id="ARBA00034808"/>
    </source>
</evidence>
<dbReference type="InterPro" id="IPR014017">
    <property type="entry name" value="DNA_helicase_UvrD-like_C"/>
</dbReference>
<dbReference type="RefSeq" id="WP_183275035.1">
    <property type="nucleotide sequence ID" value="NZ_JACHXV010000005.1"/>
</dbReference>
<feature type="domain" description="UvrD-like helicase C-terminal" evidence="17">
    <location>
        <begin position="529"/>
        <end position="801"/>
    </location>
</feature>
<evidence type="ECO:0000256" key="13">
    <source>
        <dbReference type="ARBA" id="ARBA00034923"/>
    </source>
</evidence>
<gene>
    <name evidence="18" type="ORF">FHR90_001678</name>
</gene>
<dbReference type="Pfam" id="PF13361">
    <property type="entry name" value="UvrD_C"/>
    <property type="match status" value="1"/>
</dbReference>
<evidence type="ECO:0000259" key="17">
    <source>
        <dbReference type="PROSITE" id="PS51217"/>
    </source>
</evidence>
<evidence type="ECO:0000256" key="6">
    <source>
        <dbReference type="ARBA" id="ARBA00022839"/>
    </source>
</evidence>
<dbReference type="PROSITE" id="PS51217">
    <property type="entry name" value="UVRD_HELICASE_CTER"/>
    <property type="match status" value="1"/>
</dbReference>
<keyword evidence="10" id="KW-0413">Isomerase</keyword>
<organism evidence="18 19">
    <name type="scientific">Endobacter medicaginis</name>
    <dbReference type="NCBI Taxonomy" id="1181271"/>
    <lineage>
        <taxon>Bacteria</taxon>
        <taxon>Pseudomonadati</taxon>
        <taxon>Pseudomonadota</taxon>
        <taxon>Alphaproteobacteria</taxon>
        <taxon>Acetobacterales</taxon>
        <taxon>Acetobacteraceae</taxon>
        <taxon>Endobacter</taxon>
    </lineage>
</organism>
<accession>A0A839UVM7</accession>
<comment type="catalytic activity">
    <reaction evidence="14">
        <text>ATP + H2O = ADP + phosphate + H(+)</text>
        <dbReference type="Rhea" id="RHEA:13065"/>
        <dbReference type="ChEBI" id="CHEBI:15377"/>
        <dbReference type="ChEBI" id="CHEBI:15378"/>
        <dbReference type="ChEBI" id="CHEBI:30616"/>
        <dbReference type="ChEBI" id="CHEBI:43474"/>
        <dbReference type="ChEBI" id="CHEBI:456216"/>
        <dbReference type="EC" id="5.6.2.4"/>
    </reaction>
</comment>
<reference evidence="18 19" key="1">
    <citation type="submission" date="2020-08" db="EMBL/GenBank/DDBJ databases">
        <title>Genomic Encyclopedia of Type Strains, Phase III (KMG-III): the genomes of soil and plant-associated and newly described type strains.</title>
        <authorList>
            <person name="Whitman W."/>
        </authorList>
    </citation>
    <scope>NUCLEOTIDE SEQUENCE [LARGE SCALE GENOMIC DNA]</scope>
    <source>
        <strain evidence="18 19">CECT 8088</strain>
    </source>
</reference>
<evidence type="ECO:0000256" key="1">
    <source>
        <dbReference type="ARBA" id="ARBA00022722"/>
    </source>
</evidence>
<keyword evidence="19" id="KW-1185">Reference proteome</keyword>
<dbReference type="EC" id="5.6.2.4" evidence="12"/>
<evidence type="ECO:0000259" key="16">
    <source>
        <dbReference type="PROSITE" id="PS51198"/>
    </source>
</evidence>
<proteinExistence type="predicted"/>
<evidence type="ECO:0000256" key="7">
    <source>
        <dbReference type="ARBA" id="ARBA00022840"/>
    </source>
</evidence>
<keyword evidence="9" id="KW-0234">DNA repair</keyword>
<dbReference type="Pfam" id="PF12705">
    <property type="entry name" value="PDDEXK_1"/>
    <property type="match status" value="1"/>
</dbReference>
<name>A0A839UVM7_9PROT</name>
<dbReference type="Pfam" id="PF00580">
    <property type="entry name" value="UvrD-helicase"/>
    <property type="match status" value="2"/>
</dbReference>
<evidence type="ECO:0000313" key="19">
    <source>
        <dbReference type="Proteomes" id="UP000557688"/>
    </source>
</evidence>
<sequence length="1186" mass="126348">MERSSALAAQFAASDPLASVFVSASAGSGKTKLLIDRLLRLMLPRRDAASGRVVAGAAPTRILCLTYTKAAAAEMAIRLNRELGGWVTLDDARLDEALGKLGALRGPAGRAAARALFAQVLDLPGGMRIQTIHAFCQSLLRRFPLEAAISPHFRLIEQGESERSLHEATDAVLAGAVAGIDALAPLAALPGFRELIGLLRSAQARLLPAFALQGRGAELFVAALGRALELAGGDLASLRLSAVSPPDADGLRAALMVLSEKGAEGGRRIALELLDQLALPPQARDWPVWRKAWLTEKMQPKKPRTLGYEALGRKIDGLADTLGMEAERVASAHAALCGAEAVRLTGLLLAIGEPALAAHGLAKQARGAVEFDDLIARTRDLLEEPGAAWVLFKLDGGLDHVLLDEVQDTSDLQWQIAGALTADFFAGAGQHDAASPRTVFAVGDFKQSIFGFQGAAPEAFRDWRERFEQRVTGAGLLWRRPELVVSFRSTQTVLDLVDRVFADPVAADGVAEPGEPVPRHLASRAGVPGRIELWPLALPQDEGEPESEADVADGPWRAPGGNLRRITPVEQLAEALAERIATRIGTPGAEGRPITAGDMLVLVRRRTALDRLLLRALKRRGVPVVNLLRAGLLDRPAVQDLLALCDVLLLPEDDLSLACVLTSPLGGLTDAQMMELAMHRPPGRTLWEELGRRSAERPEWEAARSFIARLLGRVDFDPPQALLSEALAGLGGRARLLRRLGPEAADAIDELMAAALAWSTTHPVSLQGFVHWLRENDAETRAEPEAAGDAVRLMTVHGSKGLQASCVILADTTGLPDRSKTGLLWATHAAADTGWDADGIGQAPAELPLWLPGAAYGFPAADRLKEAVAAAELREYNRLLYVALTRAADQLLVCGWRGTDKLDPRCWYARVASAFEATPGIERRGFGLWPGEALALTDPGWPDVAEAAPRAAASVPAPLPGWLGRAPLWQAGPPPAEPALPQPLAPSRPNDVAFGPAPVAESPLALAGGGERGRDEARRRGTALHALLQYLPDLAPAMRRDAARAWLASPGLDLAGAAEGMIDEALALIDDPRLAGLFGPGSRAEQALAGRVGELVIAGQVDRLAITPELVIVADFKTGRRPPERLDQVPVAYLRQMAAYRALLRAIHPGRQVLCWLIWTAGPEAMLLPDPVLDRHAPGAGNATLD</sequence>
<dbReference type="SUPFAM" id="SSF52540">
    <property type="entry name" value="P-loop containing nucleoside triphosphate hydrolases"/>
    <property type="match status" value="1"/>
</dbReference>
<dbReference type="InterPro" id="IPR014151">
    <property type="entry name" value="DNA_helicase_AddA"/>
</dbReference>
<evidence type="ECO:0000256" key="4">
    <source>
        <dbReference type="ARBA" id="ARBA00022801"/>
    </source>
</evidence>
<comment type="caution">
    <text evidence="18">The sequence shown here is derived from an EMBL/GenBank/DDBJ whole genome shotgun (WGS) entry which is preliminary data.</text>
</comment>
<protein>
    <recommendedName>
        <fullName evidence="12">DNA 3'-5' helicase</fullName>
        <ecNumber evidence="12">5.6.2.4</ecNumber>
    </recommendedName>
    <alternativeName>
        <fullName evidence="13">DNA 3'-5' helicase II</fullName>
    </alternativeName>
</protein>
<dbReference type="InterPro" id="IPR011604">
    <property type="entry name" value="PDDEXK-like_dom_sf"/>
</dbReference>
<dbReference type="GO" id="GO:0004527">
    <property type="term" value="F:exonuclease activity"/>
    <property type="evidence" value="ECO:0007669"/>
    <property type="project" value="UniProtKB-KW"/>
</dbReference>
<dbReference type="Gene3D" id="3.40.50.300">
    <property type="entry name" value="P-loop containing nucleotide triphosphate hydrolases"/>
    <property type="match status" value="4"/>
</dbReference>
<dbReference type="GO" id="GO:0003677">
    <property type="term" value="F:DNA binding"/>
    <property type="evidence" value="ECO:0007669"/>
    <property type="project" value="UniProtKB-KW"/>
</dbReference>
<evidence type="ECO:0000256" key="14">
    <source>
        <dbReference type="ARBA" id="ARBA00048988"/>
    </source>
</evidence>
<keyword evidence="2 15" id="KW-0547">Nucleotide-binding</keyword>
<dbReference type="Proteomes" id="UP000557688">
    <property type="component" value="Unassembled WGS sequence"/>
</dbReference>
<comment type="catalytic activity">
    <reaction evidence="11">
        <text>Couples ATP hydrolysis with the unwinding of duplex DNA by translocating in the 3'-5' direction.</text>
        <dbReference type="EC" id="5.6.2.4"/>
    </reaction>
</comment>
<keyword evidence="6" id="KW-0269">Exonuclease</keyword>
<dbReference type="GO" id="GO:0033202">
    <property type="term" value="C:DNA helicase complex"/>
    <property type="evidence" value="ECO:0007669"/>
    <property type="project" value="TreeGrafter"/>
</dbReference>
<evidence type="ECO:0000256" key="3">
    <source>
        <dbReference type="ARBA" id="ARBA00022763"/>
    </source>
</evidence>
<dbReference type="InterPro" id="IPR038726">
    <property type="entry name" value="PDDEXK_AddAB-type"/>
</dbReference>
<keyword evidence="7 15" id="KW-0067">ATP-binding</keyword>